<dbReference type="EMBL" id="DWUQ01000156">
    <property type="protein sequence ID" value="HJD44876.1"/>
    <property type="molecule type" value="Genomic_DNA"/>
</dbReference>
<dbReference type="AlphaFoldDB" id="A0A9D2RK55"/>
<evidence type="ECO:0000256" key="11">
    <source>
        <dbReference type="ARBA" id="ARBA00036904"/>
    </source>
</evidence>
<evidence type="ECO:0000256" key="13">
    <source>
        <dbReference type="ARBA" id="ARBA00040794"/>
    </source>
</evidence>
<evidence type="ECO:0000256" key="5">
    <source>
        <dbReference type="ARBA" id="ARBA00022723"/>
    </source>
</evidence>
<evidence type="ECO:0000259" key="18">
    <source>
        <dbReference type="PROSITE" id="PS51462"/>
    </source>
</evidence>
<reference evidence="19" key="2">
    <citation type="submission" date="2021-04" db="EMBL/GenBank/DDBJ databases">
        <authorList>
            <person name="Gilroy R."/>
        </authorList>
    </citation>
    <scope>NUCLEOTIDE SEQUENCE</scope>
    <source>
        <strain evidence="19">9264</strain>
    </source>
</reference>
<dbReference type="GO" id="GO:0044715">
    <property type="term" value="F:8-oxo-dGDP phosphatase activity"/>
    <property type="evidence" value="ECO:0007669"/>
    <property type="project" value="TreeGrafter"/>
</dbReference>
<dbReference type="InterPro" id="IPR015797">
    <property type="entry name" value="NUDIX_hydrolase-like_dom_sf"/>
</dbReference>
<evidence type="ECO:0000256" key="2">
    <source>
        <dbReference type="ARBA" id="ARBA00005582"/>
    </source>
</evidence>
<evidence type="ECO:0000256" key="6">
    <source>
        <dbReference type="ARBA" id="ARBA00022763"/>
    </source>
</evidence>
<dbReference type="GO" id="GO:0046872">
    <property type="term" value="F:metal ion binding"/>
    <property type="evidence" value="ECO:0007669"/>
    <property type="project" value="UniProtKB-KW"/>
</dbReference>
<sequence>MSKPYLHVAAALIENTQQQFLLASRPHDKSWAGWWELPGGKIEVNETPLEAVVRELEEELGIQVTAVTPWVVYEHEYPNTRVQLHFCRVTAWQGTPRGMEGQELGWFSAEEALKGPLQLLPAAFPPLRWSQLPTRYVLTDLRNPDHVDDWLAQLTQAHSRGSDMMVQFREAEWQQRAEQSPREAETLAAAWQACLTTCRQLGIPCVVNSRHPQAWWAEADGVQLRAIDAAQYAAQVAEPLKSDVAHADPVLPIPSHVKVGVSVHNEAELAAAQRLNAQFVVIGHVLPTPSHPNQTPLEWSGFQALAQAAQRPAYAIGGQNSDSLATAFASGAHGVAGRSQLLESL</sequence>
<dbReference type="InterPro" id="IPR020084">
    <property type="entry name" value="NUDIX_hydrolase_CS"/>
</dbReference>
<comment type="similarity">
    <text evidence="2 17">Belongs to the Nudix hydrolase family.</text>
</comment>
<dbReference type="InterPro" id="IPR036206">
    <property type="entry name" value="ThiamineP_synth_sf"/>
</dbReference>
<evidence type="ECO:0000256" key="3">
    <source>
        <dbReference type="ARBA" id="ARBA00022457"/>
    </source>
</evidence>
<dbReference type="GO" id="GO:0008413">
    <property type="term" value="F:8-oxo-7,8-dihydroguanosine triphosphate pyrophosphatase activity"/>
    <property type="evidence" value="ECO:0007669"/>
    <property type="project" value="TreeGrafter"/>
</dbReference>
<dbReference type="GO" id="GO:0006260">
    <property type="term" value="P:DNA replication"/>
    <property type="evidence" value="ECO:0007669"/>
    <property type="project" value="UniProtKB-KW"/>
</dbReference>
<dbReference type="PROSITE" id="PS51462">
    <property type="entry name" value="NUDIX"/>
    <property type="match status" value="1"/>
</dbReference>
<evidence type="ECO:0000256" key="12">
    <source>
        <dbReference type="ARBA" id="ARBA00038905"/>
    </source>
</evidence>
<dbReference type="CDD" id="cd00564">
    <property type="entry name" value="TMP_TenI"/>
    <property type="match status" value="1"/>
</dbReference>
<comment type="catalytic activity">
    <reaction evidence="10">
        <text>8-oxo-dGTP + H2O = 8-oxo-dGMP + diphosphate + H(+)</text>
        <dbReference type="Rhea" id="RHEA:31575"/>
        <dbReference type="ChEBI" id="CHEBI:15377"/>
        <dbReference type="ChEBI" id="CHEBI:15378"/>
        <dbReference type="ChEBI" id="CHEBI:33019"/>
        <dbReference type="ChEBI" id="CHEBI:63224"/>
        <dbReference type="ChEBI" id="CHEBI:77896"/>
        <dbReference type="EC" id="3.6.1.55"/>
    </reaction>
</comment>
<gene>
    <name evidence="19" type="ORF">H9906_07610</name>
</gene>
<dbReference type="Gene3D" id="3.20.20.70">
    <property type="entry name" value="Aldolase class I"/>
    <property type="match status" value="1"/>
</dbReference>
<organism evidence="19 20">
    <name type="scientific">Candidatus Paenalcaligenes intestinipullorum</name>
    <dbReference type="NCBI Taxonomy" id="2838718"/>
    <lineage>
        <taxon>Bacteria</taxon>
        <taxon>Pseudomonadati</taxon>
        <taxon>Pseudomonadota</taxon>
        <taxon>Betaproteobacteria</taxon>
        <taxon>Burkholderiales</taxon>
        <taxon>Alcaligenaceae</taxon>
        <taxon>Paenalcaligenes</taxon>
    </lineage>
</organism>
<dbReference type="InterPro" id="IPR013785">
    <property type="entry name" value="Aldolase_TIM"/>
</dbReference>
<dbReference type="Gene3D" id="3.90.79.10">
    <property type="entry name" value="Nucleoside Triphosphate Pyrophosphohydrolase"/>
    <property type="match status" value="1"/>
</dbReference>
<dbReference type="GO" id="GO:0009228">
    <property type="term" value="P:thiamine biosynthetic process"/>
    <property type="evidence" value="ECO:0007669"/>
    <property type="project" value="UniProtKB-KW"/>
</dbReference>
<dbReference type="NCBIfam" id="NF006530">
    <property type="entry name" value="PRK08999.1"/>
    <property type="match status" value="1"/>
</dbReference>
<evidence type="ECO:0000256" key="7">
    <source>
        <dbReference type="ARBA" id="ARBA00022801"/>
    </source>
</evidence>
<comment type="caution">
    <text evidence="19">The sequence shown here is derived from an EMBL/GenBank/DDBJ whole genome shotgun (WGS) entry which is preliminary data.</text>
</comment>
<dbReference type="PANTHER" id="PTHR47707:SF1">
    <property type="entry name" value="NUDIX HYDROLASE FAMILY PROTEIN"/>
    <property type="match status" value="1"/>
</dbReference>
<evidence type="ECO:0000256" key="15">
    <source>
        <dbReference type="ARBA" id="ARBA00041979"/>
    </source>
</evidence>
<dbReference type="SUPFAM" id="SSF51391">
    <property type="entry name" value="Thiamin phosphate synthase"/>
    <property type="match status" value="1"/>
</dbReference>
<dbReference type="Pfam" id="PF00293">
    <property type="entry name" value="NUDIX"/>
    <property type="match status" value="1"/>
</dbReference>
<protein>
    <recommendedName>
        <fullName evidence="13">8-oxo-dGTP diphosphatase</fullName>
        <ecNumber evidence="12">3.6.1.55</ecNumber>
    </recommendedName>
    <alternativeName>
        <fullName evidence="16">7,8-dihydro-8-oxoguanine-triphosphatase</fullName>
    </alternativeName>
    <alternativeName>
        <fullName evidence="15">Mutator protein MutT</fullName>
    </alternativeName>
    <alternativeName>
        <fullName evidence="14">dGTP pyrophosphohydrolase</fullName>
    </alternativeName>
</protein>
<evidence type="ECO:0000256" key="14">
    <source>
        <dbReference type="ARBA" id="ARBA00041592"/>
    </source>
</evidence>
<comment type="cofactor">
    <cofactor evidence="1">
        <name>Mg(2+)</name>
        <dbReference type="ChEBI" id="CHEBI:18420"/>
    </cofactor>
</comment>
<proteinExistence type="inferred from homology"/>
<evidence type="ECO:0000256" key="9">
    <source>
        <dbReference type="ARBA" id="ARBA00023204"/>
    </source>
</evidence>
<dbReference type="InterPro" id="IPR000086">
    <property type="entry name" value="NUDIX_hydrolase_dom"/>
</dbReference>
<keyword evidence="5" id="KW-0479">Metal-binding</keyword>
<evidence type="ECO:0000256" key="1">
    <source>
        <dbReference type="ARBA" id="ARBA00001946"/>
    </source>
</evidence>
<keyword evidence="8" id="KW-0460">Magnesium</keyword>
<evidence type="ECO:0000256" key="10">
    <source>
        <dbReference type="ARBA" id="ARBA00035861"/>
    </source>
</evidence>
<evidence type="ECO:0000256" key="16">
    <source>
        <dbReference type="ARBA" id="ARBA00042798"/>
    </source>
</evidence>
<keyword evidence="9" id="KW-0234">DNA repair</keyword>
<evidence type="ECO:0000313" key="19">
    <source>
        <dbReference type="EMBL" id="HJD44876.1"/>
    </source>
</evidence>
<dbReference type="CDD" id="cd03425">
    <property type="entry name" value="NUDIX_MutT_NudA_like"/>
    <property type="match status" value="1"/>
</dbReference>
<feature type="domain" description="Nudix hydrolase" evidence="18">
    <location>
        <begin position="4"/>
        <end position="132"/>
    </location>
</feature>
<dbReference type="SUPFAM" id="SSF55811">
    <property type="entry name" value="Nudix"/>
    <property type="match status" value="1"/>
</dbReference>
<dbReference type="Proteomes" id="UP000823889">
    <property type="component" value="Unassembled WGS sequence"/>
</dbReference>
<dbReference type="GO" id="GO:0044716">
    <property type="term" value="F:8-oxo-GDP phosphatase activity"/>
    <property type="evidence" value="ECO:0007669"/>
    <property type="project" value="TreeGrafter"/>
</dbReference>
<keyword evidence="7 17" id="KW-0378">Hydrolase</keyword>
<dbReference type="GO" id="GO:0035539">
    <property type="term" value="F:8-oxo-7,8-dihydrodeoxyguanosine triphosphate pyrophosphatase activity"/>
    <property type="evidence" value="ECO:0007669"/>
    <property type="project" value="UniProtKB-EC"/>
</dbReference>
<dbReference type="InterPro" id="IPR022998">
    <property type="entry name" value="ThiamineP_synth_TenI"/>
</dbReference>
<dbReference type="PROSITE" id="PS00893">
    <property type="entry name" value="NUDIX_BOX"/>
    <property type="match status" value="1"/>
</dbReference>
<dbReference type="PRINTS" id="PR00502">
    <property type="entry name" value="NUDIXFAMILY"/>
</dbReference>
<dbReference type="PANTHER" id="PTHR47707">
    <property type="entry name" value="8-OXO-DGTP DIPHOSPHATASE"/>
    <property type="match status" value="1"/>
</dbReference>
<comment type="catalytic activity">
    <reaction evidence="11">
        <text>8-oxo-GTP + H2O = 8-oxo-GMP + diphosphate + H(+)</text>
        <dbReference type="Rhea" id="RHEA:67616"/>
        <dbReference type="ChEBI" id="CHEBI:15377"/>
        <dbReference type="ChEBI" id="CHEBI:15378"/>
        <dbReference type="ChEBI" id="CHEBI:33019"/>
        <dbReference type="ChEBI" id="CHEBI:143553"/>
        <dbReference type="ChEBI" id="CHEBI:145694"/>
    </reaction>
</comment>
<evidence type="ECO:0000256" key="17">
    <source>
        <dbReference type="RuleBase" id="RU003476"/>
    </source>
</evidence>
<evidence type="ECO:0000313" key="20">
    <source>
        <dbReference type="Proteomes" id="UP000823889"/>
    </source>
</evidence>
<evidence type="ECO:0000256" key="4">
    <source>
        <dbReference type="ARBA" id="ARBA00022705"/>
    </source>
</evidence>
<keyword evidence="3" id="KW-0515">Mutator protein</keyword>
<dbReference type="InterPro" id="IPR047127">
    <property type="entry name" value="MutT-like"/>
</dbReference>
<dbReference type="EC" id="3.6.1.55" evidence="12"/>
<keyword evidence="4" id="KW-0235">DNA replication</keyword>
<keyword evidence="6" id="KW-0227">DNA damage</keyword>
<dbReference type="Pfam" id="PF02581">
    <property type="entry name" value="TMP-TENI"/>
    <property type="match status" value="1"/>
</dbReference>
<accession>A0A9D2RK55</accession>
<name>A0A9D2RK55_9BURK</name>
<dbReference type="GO" id="GO:0006281">
    <property type="term" value="P:DNA repair"/>
    <property type="evidence" value="ECO:0007669"/>
    <property type="project" value="UniProtKB-KW"/>
</dbReference>
<evidence type="ECO:0000256" key="8">
    <source>
        <dbReference type="ARBA" id="ARBA00022842"/>
    </source>
</evidence>
<dbReference type="InterPro" id="IPR020476">
    <property type="entry name" value="Nudix_hydrolase"/>
</dbReference>
<reference evidence="19" key="1">
    <citation type="journal article" date="2021" name="PeerJ">
        <title>Extensive microbial diversity within the chicken gut microbiome revealed by metagenomics and culture.</title>
        <authorList>
            <person name="Gilroy R."/>
            <person name="Ravi A."/>
            <person name="Getino M."/>
            <person name="Pursley I."/>
            <person name="Horton D.L."/>
            <person name="Alikhan N.F."/>
            <person name="Baker D."/>
            <person name="Gharbi K."/>
            <person name="Hall N."/>
            <person name="Watson M."/>
            <person name="Adriaenssens E.M."/>
            <person name="Foster-Nyarko E."/>
            <person name="Jarju S."/>
            <person name="Secka A."/>
            <person name="Antonio M."/>
            <person name="Oren A."/>
            <person name="Chaudhuri R.R."/>
            <person name="La Ragione R."/>
            <person name="Hildebrand F."/>
            <person name="Pallen M.J."/>
        </authorList>
    </citation>
    <scope>NUCLEOTIDE SEQUENCE</scope>
    <source>
        <strain evidence="19">9264</strain>
    </source>
</reference>